<dbReference type="AlphaFoldDB" id="A0A8J7AEN6"/>
<comment type="function">
    <text evidence="15 18">Catalyzes the decarboxylation of S-adenosylmethionine to S-adenosylmethioninamine (dcAdoMet), the propylamine donor required for the synthesis of the polyamines spermine and spermidine from the diamine putrescine.</text>
</comment>
<dbReference type="InterPro" id="IPR017716">
    <property type="entry name" value="S-AdoMet_deCOase_pro-enz"/>
</dbReference>
<evidence type="ECO:0000256" key="3">
    <source>
        <dbReference type="ARBA" id="ARBA00011601"/>
    </source>
</evidence>
<evidence type="ECO:0000313" key="23">
    <source>
        <dbReference type="EMBL" id="MBE9078206.1"/>
    </source>
</evidence>
<dbReference type="InterPro" id="IPR030374">
    <property type="entry name" value="PABS"/>
</dbReference>
<dbReference type="PANTHER" id="PTHR11558:SF11">
    <property type="entry name" value="SPERMIDINE SYNTHASE"/>
    <property type="match status" value="1"/>
</dbReference>
<dbReference type="EC" id="4.1.1.50" evidence="18"/>
<dbReference type="GO" id="GO:0008295">
    <property type="term" value="P:spermidine biosynthetic process"/>
    <property type="evidence" value="ECO:0007669"/>
    <property type="project" value="UniProtKB-UniRule"/>
</dbReference>
<sequence>MKSLGRHILVEFHGCSAEILNDVPRIESSMLDAAKEAGATIISSVFHHFSPFGVSGVVVIQESHLAIHTWPEYRYAAVDLFTCGYSVSPWVSYESLKAAFQAEHGSAIELNRGQLELLEKSDIDLGDLRDQATQKLMPPKISRSVWFTDKNENIALSIRHKGDRIFQERSPYQLVEIFDTFKYGKMLTVDKMVMCSEKDEKAYHEMIIHVPLLTNPGVREVLVIGGGDGGSVREILRHPQVEKVTMVEIDEVVVRASRQFLPSLSSSLDDPKLELKIADGIDYVREAADESFDMVVVDSSDPVGPSEGLFNPSFYKDVYRCLRPGGVMTAQSESPRFNQEAFVDLNHCLKGIFQPDSVHCYLAFIQTYPTGMWSFTYCSKDGTHPLQDFDPVTAAEFSAQHDLQYYNSGIHQAAFCLPTFIQTMLNVQQSAQ</sequence>
<dbReference type="GO" id="GO:0005829">
    <property type="term" value="C:cytosol"/>
    <property type="evidence" value="ECO:0007669"/>
    <property type="project" value="TreeGrafter"/>
</dbReference>
<evidence type="ECO:0000256" key="14">
    <source>
        <dbReference type="ARBA" id="ARBA00048112"/>
    </source>
</evidence>
<comment type="similarity">
    <text evidence="2 17 20">Belongs to the spermidine/spermine synthase family.</text>
</comment>
<evidence type="ECO:0000256" key="12">
    <source>
        <dbReference type="ARBA" id="ARBA00023270"/>
    </source>
</evidence>
<keyword evidence="8 18" id="KW-0745">Spermidine biosynthesis</keyword>
<feature type="domain" description="PABS" evidence="22">
    <location>
        <begin position="144"/>
        <end position="380"/>
    </location>
</feature>
<evidence type="ECO:0000256" key="21">
    <source>
        <dbReference type="RuleBase" id="RU003837"/>
    </source>
</evidence>
<feature type="active site" description="Proton acceptor" evidence="17 19">
    <location>
        <position position="298"/>
    </location>
</feature>
<evidence type="ECO:0000256" key="7">
    <source>
        <dbReference type="ARBA" id="ARBA00022813"/>
    </source>
</evidence>
<feature type="active site" description="Proton donor; for catalytic activity" evidence="18">
    <location>
        <position position="83"/>
    </location>
</feature>
<dbReference type="InterPro" id="IPR030373">
    <property type="entry name" value="PABS_CS"/>
</dbReference>
<comment type="caution">
    <text evidence="23">The sequence shown here is derived from an EMBL/GenBank/DDBJ whole genome shotgun (WGS) entry which is preliminary data.</text>
</comment>
<feature type="binding site" evidence="17">
    <location>
        <begin position="279"/>
        <end position="280"/>
    </location>
    <ligand>
        <name>S-methyl-5'-thioadenosine</name>
        <dbReference type="ChEBI" id="CHEBI:17509"/>
    </ligand>
</feature>
<evidence type="ECO:0000256" key="11">
    <source>
        <dbReference type="ARBA" id="ARBA00023239"/>
    </source>
</evidence>
<comment type="PTM">
    <text evidence="18">Is synthesized initially as an inactive proenzyme. Formation of the active enzyme involves a self-maturation process in which the active site pyruvoyl group is generated from an internal serine residue via an autocatalytic post-translational modification. Two non-identical subunits are generated from the proenzyme in this reaction, and the pyruvate is formed at the N-terminus of the alpha chain, which is derived from the carboxyl end of the proenzyme. The post-translation cleavage follows an unusual pathway, termed non-hydrolytic serinolysis, in which the side chain hydroxyl group of the serine supplies its oxygen atom to form the C-terminus of the beta chain, while the remainder of the serine residue undergoes an oxidative deamination to produce ammonia and the pyruvoyl group blocking the N-terminus of the alpha chain.</text>
</comment>
<dbReference type="NCBIfam" id="TIGR00417">
    <property type="entry name" value="speE"/>
    <property type="match status" value="1"/>
</dbReference>
<evidence type="ECO:0000256" key="16">
    <source>
        <dbReference type="ARBA" id="ARBA00061583"/>
    </source>
</evidence>
<feature type="binding site" evidence="17">
    <location>
        <position position="248"/>
    </location>
    <ligand>
        <name>S-methyl-5'-thioadenosine</name>
        <dbReference type="ChEBI" id="CHEBI:17509"/>
    </ligand>
</feature>
<feature type="chain" id="PRO_5035349708" description="S-adenosylmethionine decarboxylase alpha chain" evidence="18">
    <location>
        <begin position="63"/>
        <end position="432"/>
    </location>
</feature>
<dbReference type="NCBIfam" id="NF002010">
    <property type="entry name" value="PRK00811.1"/>
    <property type="match status" value="1"/>
</dbReference>
<dbReference type="InterPro" id="IPR042284">
    <property type="entry name" value="AdoMetDC_N"/>
</dbReference>
<feature type="binding site" evidence="17">
    <location>
        <begin position="298"/>
        <end position="301"/>
    </location>
    <ligand>
        <name>spermidine</name>
        <dbReference type="ChEBI" id="CHEBI:57834"/>
    </ligand>
</feature>
<comment type="pathway">
    <text evidence="17">Amine and polyamine biosynthesis; spermidine biosynthesis; spermidine from putrescine: step 1/1.</text>
</comment>
<dbReference type="InterPro" id="IPR042286">
    <property type="entry name" value="AdoMetDC_C"/>
</dbReference>
<keyword evidence="11 18" id="KW-0456">Lyase</keyword>
<evidence type="ECO:0000256" key="9">
    <source>
        <dbReference type="ARBA" id="ARBA00023115"/>
    </source>
</evidence>
<reference evidence="23" key="1">
    <citation type="submission" date="2020-10" db="EMBL/GenBank/DDBJ databases">
        <authorList>
            <person name="Castelo-Branco R."/>
            <person name="Eusebio N."/>
            <person name="Adriana R."/>
            <person name="Vieira A."/>
            <person name="Brugerolle De Fraissinette N."/>
            <person name="Rezende De Castro R."/>
            <person name="Schneider M.P."/>
            <person name="Vasconcelos V."/>
            <person name="Leao P.N."/>
        </authorList>
    </citation>
    <scope>NUCLEOTIDE SEQUENCE</scope>
    <source>
        <strain evidence="23">LEGE 07310</strain>
    </source>
</reference>
<comment type="catalytic activity">
    <reaction evidence="14 18">
        <text>S-adenosyl-L-methionine + H(+) = S-adenosyl 3-(methylsulfanyl)propylamine + CO2</text>
        <dbReference type="Rhea" id="RHEA:15981"/>
        <dbReference type="ChEBI" id="CHEBI:15378"/>
        <dbReference type="ChEBI" id="CHEBI:16526"/>
        <dbReference type="ChEBI" id="CHEBI:57443"/>
        <dbReference type="ChEBI" id="CHEBI:59789"/>
        <dbReference type="EC" id="4.1.1.50"/>
    </reaction>
</comment>
<evidence type="ECO:0000256" key="8">
    <source>
        <dbReference type="ARBA" id="ARBA00023066"/>
    </source>
</evidence>
<dbReference type="Proteomes" id="UP000636505">
    <property type="component" value="Unassembled WGS sequence"/>
</dbReference>
<feature type="binding site" evidence="17">
    <location>
        <position position="204"/>
    </location>
    <ligand>
        <name>spermidine</name>
        <dbReference type="ChEBI" id="CHEBI:57834"/>
    </ligand>
</feature>
<evidence type="ECO:0000256" key="19">
    <source>
        <dbReference type="PROSITE-ProRule" id="PRU00354"/>
    </source>
</evidence>
<protein>
    <recommendedName>
        <fullName evidence="18">S-adenosylmethionine decarboxylase proenzyme</fullName>
        <shortName evidence="18">AdoMetDC</shortName>
        <shortName evidence="18">SAMDC</shortName>
        <ecNumber evidence="18">4.1.1.50</ecNumber>
    </recommendedName>
    <component>
        <recommendedName>
            <fullName evidence="18">S-adenosylmethionine decarboxylase beta chain</fullName>
        </recommendedName>
    </component>
    <component>
        <recommendedName>
            <fullName evidence="18">S-adenosylmethionine decarboxylase alpha chain</fullName>
        </recommendedName>
    </component>
</protein>
<feature type="site" description="Cleavage (non-hydrolytic); by autolysis" evidence="18">
    <location>
        <begin position="62"/>
        <end position="63"/>
    </location>
</feature>
<feature type="binding site" evidence="17">
    <location>
        <position position="228"/>
    </location>
    <ligand>
        <name>spermidine</name>
        <dbReference type="ChEBI" id="CHEBI:57834"/>
    </ligand>
</feature>
<keyword evidence="4 17" id="KW-0808">Transferase</keyword>
<comment type="similarity">
    <text evidence="16 18">Belongs to the prokaryotic AdoMetDC family. Type 1 subfamily.</text>
</comment>
<keyword evidence="5 18" id="KW-0949">S-adenosyl-L-methionine</keyword>
<evidence type="ECO:0000256" key="2">
    <source>
        <dbReference type="ARBA" id="ARBA00007867"/>
    </source>
</evidence>
<dbReference type="InterPro" id="IPR035246">
    <property type="entry name" value="Spermidine_synt_N"/>
</dbReference>
<dbReference type="HAMAP" id="MF_00464">
    <property type="entry name" value="AdoMetDC_1"/>
    <property type="match status" value="1"/>
</dbReference>
<dbReference type="SUPFAM" id="SSF53335">
    <property type="entry name" value="S-adenosyl-L-methionine-dependent methyltransferases"/>
    <property type="match status" value="1"/>
</dbReference>
<name>A0A8J7AEN6_9CYAN</name>
<keyword evidence="12 18" id="KW-0704">Schiff base</keyword>
<dbReference type="Gene3D" id="3.30.160.750">
    <property type="match status" value="1"/>
</dbReference>
<accession>A0A8J7AEN6</accession>
<evidence type="ECO:0000256" key="5">
    <source>
        <dbReference type="ARBA" id="ARBA00022691"/>
    </source>
</evidence>
<evidence type="ECO:0000256" key="18">
    <source>
        <dbReference type="HAMAP-Rule" id="MF_00464"/>
    </source>
</evidence>
<dbReference type="SUPFAM" id="SSF56276">
    <property type="entry name" value="S-adenosylmethionine decarboxylase"/>
    <property type="match status" value="1"/>
</dbReference>
<dbReference type="InterPro" id="IPR029063">
    <property type="entry name" value="SAM-dependent_MTases_sf"/>
</dbReference>
<proteinExistence type="inferred from homology"/>
<evidence type="ECO:0000256" key="13">
    <source>
        <dbReference type="ARBA" id="ARBA00023317"/>
    </source>
</evidence>
<evidence type="ECO:0000256" key="1">
    <source>
        <dbReference type="ARBA" id="ARBA00004911"/>
    </source>
</evidence>
<comment type="function">
    <text evidence="17">Catalyzes the irreversible transfer of a propylamine group from the amino donor S-adenosylmethioninamine (decarboxy-AdoMet) to putrescine (1,4-diaminobutane) to yield spermidine.</text>
</comment>
<dbReference type="Gene3D" id="2.30.140.10">
    <property type="entry name" value="Spermidine synthase, tetramerisation domain"/>
    <property type="match status" value="1"/>
</dbReference>
<dbReference type="InterPro" id="IPR037163">
    <property type="entry name" value="Spermidine_synt_N_sf"/>
</dbReference>
<evidence type="ECO:0000256" key="6">
    <source>
        <dbReference type="ARBA" id="ARBA00022793"/>
    </source>
</evidence>
<comment type="subunit">
    <text evidence="17">Homodimer or homotetramer.</text>
</comment>
<dbReference type="PANTHER" id="PTHR11558">
    <property type="entry name" value="SPERMIDINE/SPERMINE SYNTHASE"/>
    <property type="match status" value="1"/>
</dbReference>
<dbReference type="FunFam" id="3.30.360.110:FF:000001">
    <property type="entry name" value="S-adenosylmethionine decarboxylase proenzyme"/>
    <property type="match status" value="1"/>
</dbReference>
<comment type="cofactor">
    <cofactor evidence="18">
        <name>pyruvate</name>
        <dbReference type="ChEBI" id="CHEBI:15361"/>
    </cofactor>
    <text evidence="18">Binds 1 pyruvoyl group covalently per subunit.</text>
</comment>
<keyword evidence="7 18" id="KW-0068">Autocatalytic cleavage</keyword>
<feature type="active site" description="Proton acceptor; for processing activity" evidence="18">
    <location>
        <position position="68"/>
    </location>
</feature>
<keyword evidence="13 18" id="KW-0670">Pyruvate</keyword>
<dbReference type="RefSeq" id="WP_193907822.1">
    <property type="nucleotide sequence ID" value="NZ_JADEXG010000028.1"/>
</dbReference>
<dbReference type="Pfam" id="PF01564">
    <property type="entry name" value="Spermine_synth"/>
    <property type="match status" value="1"/>
</dbReference>
<feature type="chain" id="PRO_5035349707" description="S-adenosylmethionine decarboxylase beta chain" evidence="18">
    <location>
        <begin position="1"/>
        <end position="62"/>
    </location>
</feature>
<organism evidence="23 24">
    <name type="scientific">Vasconcelosia minhoensis LEGE 07310</name>
    <dbReference type="NCBI Taxonomy" id="915328"/>
    <lineage>
        <taxon>Bacteria</taxon>
        <taxon>Bacillati</taxon>
        <taxon>Cyanobacteriota</taxon>
        <taxon>Cyanophyceae</taxon>
        <taxon>Nodosilineales</taxon>
        <taxon>Cymatolegaceae</taxon>
        <taxon>Vasconcelosia</taxon>
        <taxon>Vasconcelosia minhoensis</taxon>
    </lineage>
</organism>
<feature type="modified residue" description="Pyruvic acid (Ser); by autocatalysis" evidence="18">
    <location>
        <position position="63"/>
    </location>
</feature>
<dbReference type="InterPro" id="IPR003826">
    <property type="entry name" value="AdoMetDC_fam_prok"/>
</dbReference>
<dbReference type="NCBIfam" id="TIGR03330">
    <property type="entry name" value="SAM_DCase_Bsu"/>
    <property type="match status" value="1"/>
</dbReference>
<evidence type="ECO:0000256" key="10">
    <source>
        <dbReference type="ARBA" id="ARBA00023145"/>
    </source>
</evidence>
<evidence type="ECO:0000259" key="22">
    <source>
        <dbReference type="PROSITE" id="PS51006"/>
    </source>
</evidence>
<gene>
    <name evidence="17 23" type="primary">speE</name>
    <name evidence="18" type="synonym">speH</name>
    <name evidence="23" type="ORF">IQ241_13040</name>
</gene>
<dbReference type="Pfam" id="PF02675">
    <property type="entry name" value="AdoMet_dc"/>
    <property type="match status" value="1"/>
</dbReference>
<comment type="subunit">
    <text evidence="3 18">Heterotetramer of two alpha and two beta chains arranged as a dimer of alpha/beta heterodimers.</text>
</comment>
<evidence type="ECO:0000256" key="17">
    <source>
        <dbReference type="HAMAP-Rule" id="MF_00198"/>
    </source>
</evidence>
<dbReference type="GO" id="GO:0004014">
    <property type="term" value="F:adenosylmethionine decarboxylase activity"/>
    <property type="evidence" value="ECO:0007669"/>
    <property type="project" value="UniProtKB-UniRule"/>
</dbReference>
<keyword evidence="10 18" id="KW-0865">Zymogen</keyword>
<keyword evidence="6 18" id="KW-0210">Decarboxylase</keyword>
<dbReference type="GO" id="GO:0004766">
    <property type="term" value="F:spermidine synthase activity"/>
    <property type="evidence" value="ECO:0007669"/>
    <property type="project" value="UniProtKB-UniRule"/>
</dbReference>
<evidence type="ECO:0000256" key="4">
    <source>
        <dbReference type="ARBA" id="ARBA00022679"/>
    </source>
</evidence>
<dbReference type="InterPro" id="IPR016067">
    <property type="entry name" value="S-AdoMet_deCO2ase_core"/>
</dbReference>
<dbReference type="EMBL" id="JADEXG010000028">
    <property type="protein sequence ID" value="MBE9078206.1"/>
    <property type="molecule type" value="Genomic_DNA"/>
</dbReference>
<dbReference type="UniPathway" id="UPA00248">
    <property type="reaction ID" value="UER00314"/>
</dbReference>
<keyword evidence="9 18" id="KW-0620">Polyamine biosynthesis</keyword>
<dbReference type="Gene3D" id="3.30.360.110">
    <property type="entry name" value="S-adenosylmethionine decarboxylase domain"/>
    <property type="match status" value="1"/>
</dbReference>
<dbReference type="Gene3D" id="3.40.50.150">
    <property type="entry name" value="Vaccinia Virus protein VP39"/>
    <property type="match status" value="1"/>
</dbReference>
<comment type="pathway">
    <text evidence="1 18">Amine and polyamine biosynthesis; S-adenosylmethioninamine biosynthesis; S-adenosylmethioninamine from S-adenosyl-L-methionine: step 1/1.</text>
</comment>
<dbReference type="PROSITE" id="PS01330">
    <property type="entry name" value="PABS_1"/>
    <property type="match status" value="1"/>
</dbReference>
<evidence type="ECO:0000256" key="20">
    <source>
        <dbReference type="RuleBase" id="RU003836"/>
    </source>
</evidence>
<feature type="binding site" evidence="17">
    <location>
        <position position="305"/>
    </location>
    <ligand>
        <name>S-methyl-5'-thioadenosine</name>
        <dbReference type="ChEBI" id="CHEBI:17509"/>
    </ligand>
</feature>
<dbReference type="InterPro" id="IPR001045">
    <property type="entry name" value="Spermi_synthase"/>
</dbReference>
<keyword evidence="24" id="KW-1185">Reference proteome</keyword>
<feature type="binding site" evidence="17">
    <location>
        <position position="173"/>
    </location>
    <ligand>
        <name>S-methyl-5'-thioadenosine</name>
        <dbReference type="ChEBI" id="CHEBI:17509"/>
    </ligand>
</feature>
<dbReference type="CDD" id="cd02440">
    <property type="entry name" value="AdoMet_MTases"/>
    <property type="match status" value="1"/>
</dbReference>
<comment type="catalytic activity">
    <reaction evidence="17 21">
        <text>S-adenosyl 3-(methylsulfanyl)propylamine + putrescine = S-methyl-5'-thioadenosine + spermidine + H(+)</text>
        <dbReference type="Rhea" id="RHEA:12721"/>
        <dbReference type="ChEBI" id="CHEBI:15378"/>
        <dbReference type="ChEBI" id="CHEBI:17509"/>
        <dbReference type="ChEBI" id="CHEBI:57443"/>
        <dbReference type="ChEBI" id="CHEBI:57834"/>
        <dbReference type="ChEBI" id="CHEBI:326268"/>
        <dbReference type="EC" id="2.5.1.16"/>
    </reaction>
</comment>
<evidence type="ECO:0000313" key="24">
    <source>
        <dbReference type="Proteomes" id="UP000636505"/>
    </source>
</evidence>
<dbReference type="UniPathway" id="UPA00331">
    <property type="reaction ID" value="UER00451"/>
</dbReference>
<evidence type="ECO:0000256" key="15">
    <source>
        <dbReference type="ARBA" id="ARBA00056215"/>
    </source>
</evidence>
<dbReference type="PROSITE" id="PS51006">
    <property type="entry name" value="PABS_2"/>
    <property type="match status" value="1"/>
</dbReference>
<feature type="active site" description="Schiff-base intermediate with substrate; via pyruvic acid" evidence="18">
    <location>
        <position position="63"/>
    </location>
</feature>
<dbReference type="HAMAP" id="MF_00198">
    <property type="entry name" value="Spermidine_synth"/>
    <property type="match status" value="1"/>
</dbReference>
<dbReference type="Pfam" id="PF17284">
    <property type="entry name" value="Spermine_synt_N"/>
    <property type="match status" value="1"/>
</dbReference>